<dbReference type="EMBL" id="MGFE01000020">
    <property type="protein sequence ID" value="OGL98464.1"/>
    <property type="molecule type" value="Genomic_DNA"/>
</dbReference>
<protein>
    <submittedName>
        <fullName evidence="1">Uncharacterized protein</fullName>
    </submittedName>
</protein>
<dbReference type="AlphaFoldDB" id="A0A1F7W8P7"/>
<evidence type="ECO:0000313" key="1">
    <source>
        <dbReference type="EMBL" id="OGL98464.1"/>
    </source>
</evidence>
<sequence length="412" mass="45770">MVYRLSGSAVRRAARERFQTNVPRISEVVFVPPNPLLPIRLHQDVESRRLMASRDGFAVASIRRTSGSSLVVVHSDPAVTLAANAFDDAMIVQTFPHRGVRVWGDYSGTRGIWMVTPQGVRLCARMQDVQKFIRGPWGDIPVGSVGRGGVVCLVRESAMTLPGGVELVFDRDGRVHTLLPHAVGSDTFWYDPPDPDWNLPDNQPGKPVWPLPFVARRARMFLHHGRPVYLLRDGNSDSFWVGGRLTPITPEGTDGGVDFVWPAPDSSSVALLLRVASRDNRFARRLLVDGKTVFEGSFFMRSGGFRWSPDGRQFVAHVTRTDSDGNRAEEILVTRDQCVAFSRPAMIHEPTIDDRGRLSYVLDAAQGRRLVAGDVSTEAYPYAWNLSCLTDAVAANVLTHGRIERVELAYDR</sequence>
<accession>A0A1F7W8P7</accession>
<reference evidence="1 2" key="1">
    <citation type="journal article" date="2016" name="Nat. Commun.">
        <title>Thousands of microbial genomes shed light on interconnected biogeochemical processes in an aquifer system.</title>
        <authorList>
            <person name="Anantharaman K."/>
            <person name="Brown C.T."/>
            <person name="Hug L.A."/>
            <person name="Sharon I."/>
            <person name="Castelle C.J."/>
            <person name="Probst A.J."/>
            <person name="Thomas B.C."/>
            <person name="Singh A."/>
            <person name="Wilkins M.J."/>
            <person name="Karaoz U."/>
            <person name="Brodie E.L."/>
            <person name="Williams K.H."/>
            <person name="Hubbard S.S."/>
            <person name="Banfield J.F."/>
        </authorList>
    </citation>
    <scope>NUCLEOTIDE SEQUENCE [LARGE SCALE GENOMIC DNA]</scope>
</reference>
<comment type="caution">
    <text evidence="1">The sequence shown here is derived from an EMBL/GenBank/DDBJ whole genome shotgun (WGS) entry which is preliminary data.</text>
</comment>
<name>A0A1F7W8P7_9BACT</name>
<proteinExistence type="predicted"/>
<organism evidence="1 2">
    <name type="scientific">Candidatus Uhrbacteria bacterium RIFOXYB2_FULL_57_15</name>
    <dbReference type="NCBI Taxonomy" id="1802422"/>
    <lineage>
        <taxon>Bacteria</taxon>
        <taxon>Candidatus Uhriibacteriota</taxon>
    </lineage>
</organism>
<evidence type="ECO:0000313" key="2">
    <source>
        <dbReference type="Proteomes" id="UP000176501"/>
    </source>
</evidence>
<dbReference type="Proteomes" id="UP000176501">
    <property type="component" value="Unassembled WGS sequence"/>
</dbReference>
<gene>
    <name evidence="1" type="ORF">A2304_02110</name>
</gene>